<feature type="region of interest" description="Disordered" evidence="1">
    <location>
        <begin position="1"/>
        <end position="29"/>
    </location>
</feature>
<feature type="compositionally biased region" description="Basic residues" evidence="1">
    <location>
        <begin position="58"/>
        <end position="78"/>
    </location>
</feature>
<feature type="region of interest" description="Disordered" evidence="1">
    <location>
        <begin position="41"/>
        <end position="139"/>
    </location>
</feature>
<proteinExistence type="predicted"/>
<evidence type="ECO:0000313" key="3">
    <source>
        <dbReference type="Proteomes" id="UP001642540"/>
    </source>
</evidence>
<dbReference type="EMBL" id="CAXLJM020000007">
    <property type="protein sequence ID" value="CAL8073315.1"/>
    <property type="molecule type" value="Genomic_DNA"/>
</dbReference>
<dbReference type="Proteomes" id="UP001642540">
    <property type="component" value="Unassembled WGS sequence"/>
</dbReference>
<comment type="caution">
    <text evidence="2">The sequence shown here is derived from an EMBL/GenBank/DDBJ whole genome shotgun (WGS) entry which is preliminary data.</text>
</comment>
<protein>
    <submittedName>
        <fullName evidence="2">Uncharacterized protein</fullName>
    </submittedName>
</protein>
<name>A0ABP1PS92_9HEXA</name>
<accession>A0ABP1PS92</accession>
<reference evidence="2 3" key="1">
    <citation type="submission" date="2024-08" db="EMBL/GenBank/DDBJ databases">
        <authorList>
            <person name="Cucini C."/>
            <person name="Frati F."/>
        </authorList>
    </citation>
    <scope>NUCLEOTIDE SEQUENCE [LARGE SCALE GENOMIC DNA]</scope>
</reference>
<feature type="compositionally biased region" description="Polar residues" evidence="1">
    <location>
        <begin position="107"/>
        <end position="133"/>
    </location>
</feature>
<feature type="compositionally biased region" description="Polar residues" evidence="1">
    <location>
        <begin position="7"/>
        <end position="29"/>
    </location>
</feature>
<gene>
    <name evidence="2" type="ORF">ODALV1_LOCUS2576</name>
</gene>
<feature type="compositionally biased region" description="Polar residues" evidence="1">
    <location>
        <begin position="79"/>
        <end position="92"/>
    </location>
</feature>
<keyword evidence="3" id="KW-1185">Reference proteome</keyword>
<evidence type="ECO:0000256" key="1">
    <source>
        <dbReference type="SAM" id="MobiDB-lite"/>
    </source>
</evidence>
<evidence type="ECO:0000313" key="2">
    <source>
        <dbReference type="EMBL" id="CAL8073315.1"/>
    </source>
</evidence>
<sequence length="233" mass="26361">MSREESNLSSKDNSLQAAEPDYNQNYIPQVQPSIKIDAFKQQHDLVAGSQKEAQATRKTSRKLKKKKNESSKKNRRRNQNVSESRSKSIQKSKINDSENPVPPPPSQIVSFPNTSDTGRATAVTDASSSSKGQQGCRKVDTCMKWDAESMLDTTNERRYQSVSETGVPPLIPLFIKKDKDKEKYPPVNHDNKLQRIQMQQPPASLDDFQNSINVLLARKAPMEKGGDRRRDYK</sequence>
<organism evidence="2 3">
    <name type="scientific">Orchesella dallaii</name>
    <dbReference type="NCBI Taxonomy" id="48710"/>
    <lineage>
        <taxon>Eukaryota</taxon>
        <taxon>Metazoa</taxon>
        <taxon>Ecdysozoa</taxon>
        <taxon>Arthropoda</taxon>
        <taxon>Hexapoda</taxon>
        <taxon>Collembola</taxon>
        <taxon>Entomobryomorpha</taxon>
        <taxon>Entomobryoidea</taxon>
        <taxon>Orchesellidae</taxon>
        <taxon>Orchesellinae</taxon>
        <taxon>Orchesella</taxon>
    </lineage>
</organism>